<evidence type="ECO:0000256" key="2">
    <source>
        <dbReference type="ARBA" id="ARBA00011152"/>
    </source>
</evidence>
<feature type="active site" description="Nucleophile" evidence="10 11">
    <location>
        <position position="79"/>
    </location>
</feature>
<evidence type="ECO:0000313" key="13">
    <source>
        <dbReference type="EMBL" id="SCY73003.1"/>
    </source>
</evidence>
<dbReference type="OrthoDB" id="9807749at2"/>
<dbReference type="GO" id="GO:0016829">
    <property type="term" value="F:lyase activity"/>
    <property type="evidence" value="ECO:0007669"/>
    <property type="project" value="UniProtKB-KW"/>
</dbReference>
<dbReference type="InterPro" id="IPR029062">
    <property type="entry name" value="Class_I_gatase-like"/>
</dbReference>
<dbReference type="UniPathway" id="UPA00031">
    <property type="reaction ID" value="UER00010"/>
</dbReference>
<comment type="function">
    <text evidence="10">IGPS catalyzes the conversion of PRFAR and glutamine to IGP, AICAR and glutamate. The HisH subunit catalyzes the hydrolysis of glutamine to glutamate and ammonia as part of the synthesis of IGP and AICAR. The resulting ammonia molecule is channeled to the active site of HisF.</text>
</comment>
<comment type="pathway">
    <text evidence="1 10">Amino-acid biosynthesis; L-histidine biosynthesis; L-histidine from 5-phospho-alpha-D-ribose 1-diphosphate: step 5/9.</text>
</comment>
<evidence type="ECO:0000256" key="6">
    <source>
        <dbReference type="ARBA" id="ARBA00023102"/>
    </source>
</evidence>
<dbReference type="STRING" id="419481.SAMN05216233_118117"/>
<keyword evidence="14" id="KW-1185">Reference proteome</keyword>
<evidence type="ECO:0000256" key="11">
    <source>
        <dbReference type="PIRSR" id="PIRSR000495-1"/>
    </source>
</evidence>
<dbReference type="SUPFAM" id="SSF52317">
    <property type="entry name" value="Class I glutamine amidotransferase-like"/>
    <property type="match status" value="1"/>
</dbReference>
<keyword evidence="10" id="KW-0963">Cytoplasm</keyword>
<evidence type="ECO:0000313" key="14">
    <source>
        <dbReference type="Proteomes" id="UP000198870"/>
    </source>
</evidence>
<dbReference type="EC" id="3.5.1.2" evidence="10"/>
<comment type="catalytic activity">
    <reaction evidence="9 10">
        <text>L-glutamine + H2O = L-glutamate + NH4(+)</text>
        <dbReference type="Rhea" id="RHEA:15889"/>
        <dbReference type="ChEBI" id="CHEBI:15377"/>
        <dbReference type="ChEBI" id="CHEBI:28938"/>
        <dbReference type="ChEBI" id="CHEBI:29985"/>
        <dbReference type="ChEBI" id="CHEBI:58359"/>
        <dbReference type="EC" id="3.5.1.2"/>
    </reaction>
</comment>
<dbReference type="NCBIfam" id="TIGR01855">
    <property type="entry name" value="IMP_synth_hisH"/>
    <property type="match status" value="1"/>
</dbReference>
<evidence type="ECO:0000256" key="10">
    <source>
        <dbReference type="HAMAP-Rule" id="MF_00278"/>
    </source>
</evidence>
<keyword evidence="5 10" id="KW-0315">Glutamine amidotransferase</keyword>
<dbReference type="Proteomes" id="UP000198870">
    <property type="component" value="Unassembled WGS sequence"/>
</dbReference>
<evidence type="ECO:0000256" key="3">
    <source>
        <dbReference type="ARBA" id="ARBA00022605"/>
    </source>
</evidence>
<feature type="domain" description="Glutamine amidotransferase" evidence="12">
    <location>
        <begin position="4"/>
        <end position="204"/>
    </location>
</feature>
<dbReference type="PANTHER" id="PTHR42701:SF1">
    <property type="entry name" value="IMIDAZOLE GLYCEROL PHOSPHATE SYNTHASE SUBUNIT HISH"/>
    <property type="match status" value="1"/>
</dbReference>
<dbReference type="PIRSF" id="PIRSF000495">
    <property type="entry name" value="Amidotransf_hisH"/>
    <property type="match status" value="1"/>
</dbReference>
<gene>
    <name evidence="10" type="primary">hisH</name>
    <name evidence="13" type="ORF">SAMN05216233_118117</name>
</gene>
<evidence type="ECO:0000259" key="12">
    <source>
        <dbReference type="Pfam" id="PF00117"/>
    </source>
</evidence>
<evidence type="ECO:0000256" key="5">
    <source>
        <dbReference type="ARBA" id="ARBA00022962"/>
    </source>
</evidence>
<dbReference type="GO" id="GO:0004359">
    <property type="term" value="F:glutaminase activity"/>
    <property type="evidence" value="ECO:0007669"/>
    <property type="project" value="UniProtKB-EC"/>
</dbReference>
<reference evidence="13 14" key="1">
    <citation type="submission" date="2016-10" db="EMBL/GenBank/DDBJ databases">
        <authorList>
            <person name="de Groot N.N."/>
        </authorList>
    </citation>
    <scope>NUCLEOTIDE SEQUENCE [LARGE SCALE GENOMIC DNA]</scope>
    <source>
        <strain evidence="13 14">AA1</strain>
    </source>
</reference>
<dbReference type="Gene3D" id="3.40.50.880">
    <property type="match status" value="1"/>
</dbReference>
<dbReference type="PANTHER" id="PTHR42701">
    <property type="entry name" value="IMIDAZOLE GLYCEROL PHOSPHATE SYNTHASE SUBUNIT HISH"/>
    <property type="match status" value="1"/>
</dbReference>
<dbReference type="HAMAP" id="MF_00278">
    <property type="entry name" value="HisH"/>
    <property type="match status" value="1"/>
</dbReference>
<dbReference type="GO" id="GO:0000107">
    <property type="term" value="F:imidazoleglycerol-phosphate synthase activity"/>
    <property type="evidence" value="ECO:0007669"/>
    <property type="project" value="UniProtKB-UniRule"/>
</dbReference>
<evidence type="ECO:0000256" key="8">
    <source>
        <dbReference type="ARBA" id="ARBA00047838"/>
    </source>
</evidence>
<feature type="active site" evidence="10 11">
    <location>
        <position position="190"/>
    </location>
</feature>
<keyword evidence="4 10" id="KW-0378">Hydrolase</keyword>
<dbReference type="RefSeq" id="WP_092213580.1">
    <property type="nucleotide sequence ID" value="NZ_FMUX01000018.1"/>
</dbReference>
<dbReference type="EC" id="4.3.2.10" evidence="10"/>
<dbReference type="PROSITE" id="PS51273">
    <property type="entry name" value="GATASE_TYPE_1"/>
    <property type="match status" value="1"/>
</dbReference>
<dbReference type="AlphaFoldDB" id="A0A1G5IAB6"/>
<comment type="subcellular location">
    <subcellularLocation>
        <location evidence="10">Cytoplasm</location>
    </subcellularLocation>
</comment>
<evidence type="ECO:0000256" key="4">
    <source>
        <dbReference type="ARBA" id="ARBA00022801"/>
    </source>
</evidence>
<accession>A0A1G5IAB6</accession>
<comment type="catalytic activity">
    <reaction evidence="8 10">
        <text>5-[(5-phospho-1-deoxy-D-ribulos-1-ylimino)methylamino]-1-(5-phospho-beta-D-ribosyl)imidazole-4-carboxamide + L-glutamine = D-erythro-1-(imidazol-4-yl)glycerol 3-phosphate + 5-amino-1-(5-phospho-beta-D-ribosyl)imidazole-4-carboxamide + L-glutamate + H(+)</text>
        <dbReference type="Rhea" id="RHEA:24793"/>
        <dbReference type="ChEBI" id="CHEBI:15378"/>
        <dbReference type="ChEBI" id="CHEBI:29985"/>
        <dbReference type="ChEBI" id="CHEBI:58278"/>
        <dbReference type="ChEBI" id="CHEBI:58359"/>
        <dbReference type="ChEBI" id="CHEBI:58475"/>
        <dbReference type="ChEBI" id="CHEBI:58525"/>
        <dbReference type="EC" id="4.3.2.10"/>
    </reaction>
</comment>
<dbReference type="CDD" id="cd01748">
    <property type="entry name" value="GATase1_IGP_Synthase"/>
    <property type="match status" value="1"/>
</dbReference>
<protein>
    <recommendedName>
        <fullName evidence="10">Imidazole glycerol phosphate synthase subunit HisH</fullName>
        <ecNumber evidence="10">4.3.2.10</ecNumber>
    </recommendedName>
    <alternativeName>
        <fullName evidence="10">IGP synthase glutaminase subunit</fullName>
        <ecNumber evidence="10">3.5.1.2</ecNumber>
    </alternativeName>
    <alternativeName>
        <fullName evidence="10">IGP synthase subunit HisH</fullName>
    </alternativeName>
    <alternativeName>
        <fullName evidence="10">ImGP synthase subunit HisH</fullName>
        <shortName evidence="10">IGPS subunit HisH</shortName>
    </alternativeName>
</protein>
<dbReference type="InterPro" id="IPR017926">
    <property type="entry name" value="GATASE"/>
</dbReference>
<sequence>MIAIIDYEAGNLTSVERAVRSLGRDCVVTGDARIIREAERVIFPGVGQAGSAMASLKRTGLDAVIHDVYASGRPFMGICLGTQIILSHSQEHDTPCLGLLEGEVEAFPAKMNDTDGSRLKIPHMGWNRIRRVAEHPILEGITEEDEFYFVHSYYPTPSDRAHALAECTYGFTFPVMLGHRNLVSSQFHPEKSGKAGLKILDNFCRWQPC</sequence>
<organism evidence="13 14">
    <name type="scientific">Desulfoluna spongiiphila</name>
    <dbReference type="NCBI Taxonomy" id="419481"/>
    <lineage>
        <taxon>Bacteria</taxon>
        <taxon>Pseudomonadati</taxon>
        <taxon>Thermodesulfobacteriota</taxon>
        <taxon>Desulfobacteria</taxon>
        <taxon>Desulfobacterales</taxon>
        <taxon>Desulfolunaceae</taxon>
        <taxon>Desulfoluna</taxon>
    </lineage>
</organism>
<dbReference type="EMBL" id="FMUX01000018">
    <property type="protein sequence ID" value="SCY73003.1"/>
    <property type="molecule type" value="Genomic_DNA"/>
</dbReference>
<comment type="subunit">
    <text evidence="2 10">Heterodimer of HisH and HisF.</text>
</comment>
<proteinExistence type="inferred from homology"/>
<dbReference type="GO" id="GO:0000105">
    <property type="term" value="P:L-histidine biosynthetic process"/>
    <property type="evidence" value="ECO:0007669"/>
    <property type="project" value="UniProtKB-UniRule"/>
</dbReference>
<dbReference type="InterPro" id="IPR010139">
    <property type="entry name" value="Imidazole-glycPsynth_HisH"/>
</dbReference>
<name>A0A1G5IAB6_9BACT</name>
<feature type="active site" evidence="10 11">
    <location>
        <position position="188"/>
    </location>
</feature>
<evidence type="ECO:0000256" key="7">
    <source>
        <dbReference type="ARBA" id="ARBA00023239"/>
    </source>
</evidence>
<keyword evidence="3 10" id="KW-0028">Amino-acid biosynthesis</keyword>
<keyword evidence="7 10" id="KW-0456">Lyase</keyword>
<evidence type="ECO:0000256" key="9">
    <source>
        <dbReference type="ARBA" id="ARBA00049534"/>
    </source>
</evidence>
<dbReference type="GO" id="GO:0005737">
    <property type="term" value="C:cytoplasm"/>
    <property type="evidence" value="ECO:0007669"/>
    <property type="project" value="UniProtKB-SubCell"/>
</dbReference>
<keyword evidence="6 10" id="KW-0368">Histidine biosynthesis</keyword>
<evidence type="ECO:0000256" key="1">
    <source>
        <dbReference type="ARBA" id="ARBA00005091"/>
    </source>
</evidence>
<dbReference type="Pfam" id="PF00117">
    <property type="entry name" value="GATase"/>
    <property type="match status" value="1"/>
</dbReference>